<dbReference type="EMBL" id="JACGWN010000008">
    <property type="protein sequence ID" value="KAL0440447.1"/>
    <property type="molecule type" value="Genomic_DNA"/>
</dbReference>
<evidence type="ECO:0000313" key="2">
    <source>
        <dbReference type="EMBL" id="KAL0440447.1"/>
    </source>
</evidence>
<comment type="similarity">
    <text evidence="1">Belongs to the major facilitator superfamily. Phosphate:H(+) symporter (TC 2.A.1.9) family.</text>
</comment>
<sequence length="183" mass="20044">MALKVLSALDSAKTQYYHFKAIVVAGMGLFTDAYDLFCIPPIMKLLGRIYYNHRPRHEVPAAVTSPCWAPPSSAPSSVSSSSATSATASAGAASTALPQVDGDQLLMVRLLYVHVQDLRPALPGVLPVHARGWDRRRLPPLRHHHFGVRQPEEAWSFYSGGVLYAGIRDSCELHRDDGGVRRV</sequence>
<dbReference type="InterPro" id="IPR036259">
    <property type="entry name" value="MFS_trans_sf"/>
</dbReference>
<reference evidence="2" key="1">
    <citation type="submission" date="2020-06" db="EMBL/GenBank/DDBJ databases">
        <authorList>
            <person name="Li T."/>
            <person name="Hu X."/>
            <person name="Zhang T."/>
            <person name="Song X."/>
            <person name="Zhang H."/>
            <person name="Dai N."/>
            <person name="Sheng W."/>
            <person name="Hou X."/>
            <person name="Wei L."/>
        </authorList>
    </citation>
    <scope>NUCLEOTIDE SEQUENCE</scope>
    <source>
        <strain evidence="2">KEN1</strain>
        <tissue evidence="2">Leaf</tissue>
    </source>
</reference>
<reference evidence="2" key="2">
    <citation type="journal article" date="2024" name="Plant">
        <title>Genomic evolution and insights into agronomic trait innovations of Sesamum species.</title>
        <authorList>
            <person name="Miao H."/>
            <person name="Wang L."/>
            <person name="Qu L."/>
            <person name="Liu H."/>
            <person name="Sun Y."/>
            <person name="Le M."/>
            <person name="Wang Q."/>
            <person name="Wei S."/>
            <person name="Zheng Y."/>
            <person name="Lin W."/>
            <person name="Duan Y."/>
            <person name="Cao H."/>
            <person name="Xiong S."/>
            <person name="Wang X."/>
            <person name="Wei L."/>
            <person name="Li C."/>
            <person name="Ma Q."/>
            <person name="Ju M."/>
            <person name="Zhao R."/>
            <person name="Li G."/>
            <person name="Mu C."/>
            <person name="Tian Q."/>
            <person name="Mei H."/>
            <person name="Zhang T."/>
            <person name="Gao T."/>
            <person name="Zhang H."/>
        </authorList>
    </citation>
    <scope>NUCLEOTIDE SEQUENCE</scope>
    <source>
        <strain evidence="2">KEN1</strain>
    </source>
</reference>
<gene>
    <name evidence="2" type="ORF">Slati_2527700</name>
</gene>
<name>A0AAW2WJ11_9LAMI</name>
<evidence type="ECO:0000256" key="1">
    <source>
        <dbReference type="ARBA" id="ARBA00044504"/>
    </source>
</evidence>
<dbReference type="Gene3D" id="1.20.1250.20">
    <property type="entry name" value="MFS general substrate transporter like domains"/>
    <property type="match status" value="1"/>
</dbReference>
<dbReference type="AlphaFoldDB" id="A0AAW2WJ11"/>
<proteinExistence type="inferred from homology"/>
<organism evidence="2">
    <name type="scientific">Sesamum latifolium</name>
    <dbReference type="NCBI Taxonomy" id="2727402"/>
    <lineage>
        <taxon>Eukaryota</taxon>
        <taxon>Viridiplantae</taxon>
        <taxon>Streptophyta</taxon>
        <taxon>Embryophyta</taxon>
        <taxon>Tracheophyta</taxon>
        <taxon>Spermatophyta</taxon>
        <taxon>Magnoliopsida</taxon>
        <taxon>eudicotyledons</taxon>
        <taxon>Gunneridae</taxon>
        <taxon>Pentapetalae</taxon>
        <taxon>asterids</taxon>
        <taxon>lamiids</taxon>
        <taxon>Lamiales</taxon>
        <taxon>Pedaliaceae</taxon>
        <taxon>Sesamum</taxon>
    </lineage>
</organism>
<accession>A0AAW2WJ11</accession>
<comment type="caution">
    <text evidence="2">The sequence shown here is derived from an EMBL/GenBank/DDBJ whole genome shotgun (WGS) entry which is preliminary data.</text>
</comment>
<protein>
    <submittedName>
        <fullName evidence="2">Inorganic phosphate transporter 1-10</fullName>
    </submittedName>
</protein>